<evidence type="ECO:0000256" key="12">
    <source>
        <dbReference type="ARBA" id="ARBA00022958"/>
    </source>
</evidence>
<evidence type="ECO:0000313" key="17">
    <source>
        <dbReference type="EMBL" id="MBS4537559.1"/>
    </source>
</evidence>
<evidence type="ECO:0000256" key="7">
    <source>
        <dbReference type="ARBA" id="ARBA00022490"/>
    </source>
</evidence>
<feature type="binding site" evidence="16">
    <location>
        <position position="100"/>
    </location>
    <ligand>
        <name>substrate</name>
    </ligand>
</feature>
<keyword evidence="10 16" id="KW-0418">Kinase</keyword>
<dbReference type="EMBL" id="WSFT01000019">
    <property type="protein sequence ID" value="MBS4537559.1"/>
    <property type="molecule type" value="Genomic_DNA"/>
</dbReference>
<comment type="function">
    <text evidence="16">Catalyzes the phosphorylation of pantothenate (Pan), the first step in CoA biosynthesis.</text>
</comment>
<evidence type="ECO:0000256" key="2">
    <source>
        <dbReference type="ARBA" id="ARBA00001958"/>
    </source>
</evidence>
<protein>
    <recommendedName>
        <fullName evidence="15 16">Type III pantothenate kinase</fullName>
        <ecNumber evidence="6 16">2.7.1.33</ecNumber>
    </recommendedName>
    <alternativeName>
        <fullName evidence="16">PanK-III</fullName>
    </alternativeName>
    <alternativeName>
        <fullName evidence="16">Pantothenic acid kinase</fullName>
    </alternativeName>
</protein>
<comment type="cofactor">
    <cofactor evidence="2">
        <name>K(+)</name>
        <dbReference type="ChEBI" id="CHEBI:29103"/>
    </cofactor>
</comment>
<dbReference type="Proteomes" id="UP000724672">
    <property type="component" value="Unassembled WGS sequence"/>
</dbReference>
<dbReference type="Pfam" id="PF03309">
    <property type="entry name" value="Pan_kinase"/>
    <property type="match status" value="1"/>
</dbReference>
<evidence type="ECO:0000256" key="10">
    <source>
        <dbReference type="ARBA" id="ARBA00022777"/>
    </source>
</evidence>
<dbReference type="GO" id="GO:0004594">
    <property type="term" value="F:pantothenate kinase activity"/>
    <property type="evidence" value="ECO:0007669"/>
    <property type="project" value="UniProtKB-UniRule"/>
</dbReference>
<feature type="binding site" evidence="16">
    <location>
        <position position="132"/>
    </location>
    <ligand>
        <name>ATP</name>
        <dbReference type="ChEBI" id="CHEBI:30616"/>
    </ligand>
</feature>
<keyword evidence="11 16" id="KW-0067">ATP-binding</keyword>
<comment type="similarity">
    <text evidence="14 16">Belongs to the type III pantothenate kinase family.</text>
</comment>
<comment type="subunit">
    <text evidence="5 16">Homodimer.</text>
</comment>
<comment type="subcellular location">
    <subcellularLocation>
        <location evidence="3 16">Cytoplasm</location>
    </subcellularLocation>
</comment>
<keyword evidence="18" id="KW-1185">Reference proteome</keyword>
<dbReference type="PANTHER" id="PTHR34265:SF1">
    <property type="entry name" value="TYPE III PANTOTHENATE KINASE"/>
    <property type="match status" value="1"/>
</dbReference>
<dbReference type="SUPFAM" id="SSF53067">
    <property type="entry name" value="Actin-like ATPase domain"/>
    <property type="match status" value="2"/>
</dbReference>
<feature type="binding site" evidence="16">
    <location>
        <begin position="6"/>
        <end position="13"/>
    </location>
    <ligand>
        <name>ATP</name>
        <dbReference type="ChEBI" id="CHEBI:30616"/>
    </ligand>
</feature>
<evidence type="ECO:0000256" key="1">
    <source>
        <dbReference type="ARBA" id="ARBA00001206"/>
    </source>
</evidence>
<dbReference type="GO" id="GO:0046872">
    <property type="term" value="F:metal ion binding"/>
    <property type="evidence" value="ECO:0007669"/>
    <property type="project" value="UniProtKB-KW"/>
</dbReference>
<dbReference type="HAMAP" id="MF_01274">
    <property type="entry name" value="Pantothen_kinase_3"/>
    <property type="match status" value="1"/>
</dbReference>
<dbReference type="NCBIfam" id="NF009848">
    <property type="entry name" value="PRK13318.1-6"/>
    <property type="match status" value="1"/>
</dbReference>
<comment type="cofactor">
    <cofactor evidence="16">
        <name>NH4(+)</name>
        <dbReference type="ChEBI" id="CHEBI:28938"/>
    </cofactor>
    <cofactor evidence="16">
        <name>K(+)</name>
        <dbReference type="ChEBI" id="CHEBI:29103"/>
    </cofactor>
    <text evidence="16">A monovalent cation. Ammonium or potassium.</text>
</comment>
<comment type="pathway">
    <text evidence="4 16">Cofactor biosynthesis; coenzyme A biosynthesis; CoA from (R)-pantothenate: step 1/5.</text>
</comment>
<comment type="caution">
    <text evidence="17">The sequence shown here is derived from an EMBL/GenBank/DDBJ whole genome shotgun (WGS) entry which is preliminary data.</text>
</comment>
<dbReference type="GO" id="GO:0005524">
    <property type="term" value="F:ATP binding"/>
    <property type="evidence" value="ECO:0007669"/>
    <property type="project" value="UniProtKB-UniRule"/>
</dbReference>
<evidence type="ECO:0000256" key="11">
    <source>
        <dbReference type="ARBA" id="ARBA00022840"/>
    </source>
</evidence>
<dbReference type="InterPro" id="IPR043129">
    <property type="entry name" value="ATPase_NBD"/>
</dbReference>
<evidence type="ECO:0000313" key="18">
    <source>
        <dbReference type="Proteomes" id="UP000724672"/>
    </source>
</evidence>
<keyword evidence="12 16" id="KW-0630">Potassium</keyword>
<feature type="binding site" evidence="16">
    <location>
        <begin position="107"/>
        <end position="110"/>
    </location>
    <ligand>
        <name>substrate</name>
    </ligand>
</feature>
<dbReference type="GO" id="GO:0015937">
    <property type="term" value="P:coenzyme A biosynthetic process"/>
    <property type="evidence" value="ECO:0007669"/>
    <property type="project" value="UniProtKB-UniRule"/>
</dbReference>
<feature type="binding site" evidence="16">
    <location>
        <position position="129"/>
    </location>
    <ligand>
        <name>K(+)</name>
        <dbReference type="ChEBI" id="CHEBI:29103"/>
    </ligand>
</feature>
<feature type="active site" description="Proton acceptor" evidence="16">
    <location>
        <position position="109"/>
    </location>
</feature>
<evidence type="ECO:0000256" key="3">
    <source>
        <dbReference type="ARBA" id="ARBA00004496"/>
    </source>
</evidence>
<organism evidence="17 18">
    <name type="scientific">Anaeromonas frigoriresistens</name>
    <dbReference type="NCBI Taxonomy" id="2683708"/>
    <lineage>
        <taxon>Bacteria</taxon>
        <taxon>Bacillati</taxon>
        <taxon>Bacillota</taxon>
        <taxon>Tissierellia</taxon>
        <taxon>Tissierellales</taxon>
        <taxon>Thermohalobacteraceae</taxon>
        <taxon>Anaeromonas</taxon>
    </lineage>
</organism>
<keyword evidence="9 16" id="KW-0547">Nucleotide-binding</keyword>
<keyword evidence="8 16" id="KW-0808">Transferase</keyword>
<evidence type="ECO:0000256" key="6">
    <source>
        <dbReference type="ARBA" id="ARBA00012102"/>
    </source>
</evidence>
<dbReference type="CDD" id="cd24015">
    <property type="entry name" value="ASKHA_NBD_PanK-III"/>
    <property type="match status" value="1"/>
</dbReference>
<keyword evidence="7 16" id="KW-0963">Cytoplasm</keyword>
<dbReference type="NCBIfam" id="TIGR00671">
    <property type="entry name" value="baf"/>
    <property type="match status" value="1"/>
</dbReference>
<name>A0A942UVG8_9FIRM</name>
<dbReference type="NCBIfam" id="NF009855">
    <property type="entry name" value="PRK13321.1"/>
    <property type="match status" value="1"/>
</dbReference>
<reference evidence="17" key="1">
    <citation type="submission" date="2019-12" db="EMBL/GenBank/DDBJ databases">
        <title>Clostridiaceae gen. nov. sp. nov., isolated from sediment in Xinjiang, China.</title>
        <authorList>
            <person name="Zhang R."/>
        </authorList>
    </citation>
    <scope>NUCLEOTIDE SEQUENCE</scope>
    <source>
        <strain evidence="17">D2Q-11</strain>
    </source>
</reference>
<accession>A0A942UVG8</accession>
<evidence type="ECO:0000256" key="8">
    <source>
        <dbReference type="ARBA" id="ARBA00022679"/>
    </source>
</evidence>
<dbReference type="NCBIfam" id="NF009847">
    <property type="entry name" value="PRK13318.1-5"/>
    <property type="match status" value="1"/>
</dbReference>
<evidence type="ECO:0000256" key="14">
    <source>
        <dbReference type="ARBA" id="ARBA00038036"/>
    </source>
</evidence>
<evidence type="ECO:0000256" key="13">
    <source>
        <dbReference type="ARBA" id="ARBA00022993"/>
    </source>
</evidence>
<comment type="catalytic activity">
    <reaction evidence="1 16">
        <text>(R)-pantothenate + ATP = (R)-4'-phosphopantothenate + ADP + H(+)</text>
        <dbReference type="Rhea" id="RHEA:16373"/>
        <dbReference type="ChEBI" id="CHEBI:10986"/>
        <dbReference type="ChEBI" id="CHEBI:15378"/>
        <dbReference type="ChEBI" id="CHEBI:29032"/>
        <dbReference type="ChEBI" id="CHEBI:30616"/>
        <dbReference type="ChEBI" id="CHEBI:456216"/>
        <dbReference type="EC" id="2.7.1.33"/>
    </reaction>
</comment>
<dbReference type="InterPro" id="IPR004619">
    <property type="entry name" value="Type_III_PanK"/>
</dbReference>
<dbReference type="AlphaFoldDB" id="A0A942UVG8"/>
<dbReference type="PANTHER" id="PTHR34265">
    <property type="entry name" value="TYPE III PANTOTHENATE KINASE"/>
    <property type="match status" value="1"/>
</dbReference>
<dbReference type="GO" id="GO:0005737">
    <property type="term" value="C:cytoplasm"/>
    <property type="evidence" value="ECO:0007669"/>
    <property type="project" value="UniProtKB-SubCell"/>
</dbReference>
<feature type="binding site" evidence="16">
    <location>
        <position position="184"/>
    </location>
    <ligand>
        <name>substrate</name>
    </ligand>
</feature>
<evidence type="ECO:0000256" key="16">
    <source>
        <dbReference type="HAMAP-Rule" id="MF_01274"/>
    </source>
</evidence>
<evidence type="ECO:0000256" key="9">
    <source>
        <dbReference type="ARBA" id="ARBA00022741"/>
    </source>
</evidence>
<keyword evidence="13 16" id="KW-0173">Coenzyme A biosynthesis</keyword>
<keyword evidence="16" id="KW-0479">Metal-binding</keyword>
<dbReference type="EC" id="2.7.1.33" evidence="6 16"/>
<evidence type="ECO:0000256" key="5">
    <source>
        <dbReference type="ARBA" id="ARBA00011738"/>
    </source>
</evidence>
<sequence>MILVIDVGNTNIVLGIYEEKQLLKSWRVSTDKNKTSDEYGMLIDRLFTYNGYKLDEVDAVIISSVVPPLMYSLQSMSIKYCKKEALVVGPGIKTGMNIIYDNPREVGADRIVNAVSAYQKYGGPIIIVDFGTATTFCAISEGGDYLGGVISPGIKISSEALFQRAAKLPKVELRKPEKVICRNTVNSMQSGIIYGYVGLVDYIIDRMKNEYGLENAKVIATGGLSTMIASETKNINNIDKLLTLEGLRIIYELNKDTI</sequence>
<proteinExistence type="inferred from homology"/>
<dbReference type="Gene3D" id="3.30.420.40">
    <property type="match status" value="2"/>
</dbReference>
<evidence type="ECO:0000256" key="4">
    <source>
        <dbReference type="ARBA" id="ARBA00005225"/>
    </source>
</evidence>
<dbReference type="RefSeq" id="WP_203365606.1">
    <property type="nucleotide sequence ID" value="NZ_WSFT01000019.1"/>
</dbReference>
<gene>
    <name evidence="16" type="primary">coaX</name>
    <name evidence="17" type="ORF">GOQ27_03740</name>
</gene>
<evidence type="ECO:0000256" key="15">
    <source>
        <dbReference type="ARBA" id="ARBA00040883"/>
    </source>
</evidence>